<dbReference type="Proteomes" id="UP000254123">
    <property type="component" value="Unassembled WGS sequence"/>
</dbReference>
<evidence type="ECO:0000313" key="2">
    <source>
        <dbReference type="EMBL" id="SUD91748.1"/>
    </source>
</evidence>
<dbReference type="PANTHER" id="PTHR37841">
    <property type="entry name" value="GLR2918 PROTEIN"/>
    <property type="match status" value="1"/>
</dbReference>
<organism evidence="2 3">
    <name type="scientific">Psychrobacter phenylpyruvicus</name>
    <dbReference type="NCBI Taxonomy" id="29432"/>
    <lineage>
        <taxon>Bacteria</taxon>
        <taxon>Pseudomonadati</taxon>
        <taxon>Pseudomonadota</taxon>
        <taxon>Gammaproteobacteria</taxon>
        <taxon>Moraxellales</taxon>
        <taxon>Moraxellaceae</taxon>
        <taxon>Psychrobacter</taxon>
    </lineage>
</organism>
<feature type="chain" id="PRO_5016821010" evidence="1">
    <location>
        <begin position="26"/>
        <end position="519"/>
    </location>
</feature>
<dbReference type="EMBL" id="UGVC01000001">
    <property type="protein sequence ID" value="SUD91748.1"/>
    <property type="molecule type" value="Genomic_DNA"/>
</dbReference>
<proteinExistence type="predicted"/>
<accession>A0A379LMG2</accession>
<keyword evidence="1" id="KW-0732">Signal</keyword>
<evidence type="ECO:0000313" key="3">
    <source>
        <dbReference type="Proteomes" id="UP000254123"/>
    </source>
</evidence>
<dbReference type="RefSeq" id="WP_028859176.1">
    <property type="nucleotide sequence ID" value="NZ_CAJHAQ010000001.1"/>
</dbReference>
<dbReference type="PANTHER" id="PTHR37841:SF1">
    <property type="entry name" value="DUF3298 DOMAIN-CONTAINING PROTEIN"/>
    <property type="match status" value="1"/>
</dbReference>
<dbReference type="AlphaFoldDB" id="A0A379LMG2"/>
<name>A0A379LMG2_9GAMM</name>
<dbReference type="STRING" id="1123034.GCA_000685805_01677"/>
<evidence type="ECO:0000256" key="1">
    <source>
        <dbReference type="SAM" id="SignalP"/>
    </source>
</evidence>
<reference evidence="2 3" key="1">
    <citation type="submission" date="2018-06" db="EMBL/GenBank/DDBJ databases">
        <authorList>
            <consortium name="Pathogen Informatics"/>
            <person name="Doyle S."/>
        </authorList>
    </citation>
    <scope>NUCLEOTIDE SEQUENCE [LARGE SCALE GENOMIC DNA]</scope>
    <source>
        <strain evidence="2 3">NCTC10526</strain>
    </source>
</reference>
<keyword evidence="3" id="KW-1185">Reference proteome</keyword>
<dbReference type="SUPFAM" id="SSF69360">
    <property type="entry name" value="Cell wall binding repeat"/>
    <property type="match status" value="1"/>
</dbReference>
<sequence length="519" mass="58551">MSAALNLLKTVLLFAVITLPFSVSANETTANDDSFIEAAEDCEKPDIDMTDTKYTMVTCLHQGVSVFGIKDELDNNYYGLINAKGEEVAAPEYRAIRYFSDGFLRVYKGNKEGIISTTGKVVLPIIYDHIGLIHDGYAEIQIAEPDGDNVKKGLVNQKGQVVIAPKYYEIVYDMTGFSGLDSDVLAVSIKDDDDIKYGLISFSDEVVVPLIYDDILGFSAGWARACQDKRCNFINTKGELLLPYWADNVGVFNESKAWVKHNGRYGYIDASGQVVIPFLYDGADFFKNGRAIVSYNPENLTQEHSQDEEVQSATYGLIDTDNNTIIPFKYQKIRRINPNLFYVENSNGFSFVNNDGKLATTKNFDNIVFASIFNELLAVKREGKWGYINHDFETVVPFEYQKAIEFEEDLAAVKRNNKFGFIDKTGEIVIPFEYDDPNIDVEDWRTSIEYKYRFYSDMTAVRKNGCWGVIDKDNDIIVPFEYDDAVIESSSQIKATKNGVDYLFDEHGSPIEEDCCSSD</sequence>
<dbReference type="Pfam" id="PF14903">
    <property type="entry name" value="WG_beta_rep"/>
    <property type="match status" value="9"/>
</dbReference>
<gene>
    <name evidence="2" type="ORF">NCTC10526_02118</name>
</gene>
<protein>
    <submittedName>
        <fullName evidence="2">KWG Leptospira</fullName>
    </submittedName>
</protein>
<dbReference type="InterPro" id="IPR032774">
    <property type="entry name" value="WG_beta_rep"/>
</dbReference>
<feature type="signal peptide" evidence="1">
    <location>
        <begin position="1"/>
        <end position="25"/>
    </location>
</feature>